<dbReference type="EMBL" id="JBHSDS010000006">
    <property type="protein sequence ID" value="MFC4358750.1"/>
    <property type="molecule type" value="Genomic_DNA"/>
</dbReference>
<gene>
    <name evidence="1" type="ORF">ACFO0N_12435</name>
</gene>
<accession>A0ABD5PDL0</accession>
<dbReference type="Proteomes" id="UP001595921">
    <property type="component" value="Unassembled WGS sequence"/>
</dbReference>
<name>A0ABD5PDL0_9EURY</name>
<evidence type="ECO:0000313" key="2">
    <source>
        <dbReference type="Proteomes" id="UP001595921"/>
    </source>
</evidence>
<comment type="caution">
    <text evidence="1">The sequence shown here is derived from an EMBL/GenBank/DDBJ whole genome shotgun (WGS) entry which is preliminary data.</text>
</comment>
<organism evidence="1 2">
    <name type="scientific">Halobium salinum</name>
    <dbReference type="NCBI Taxonomy" id="1364940"/>
    <lineage>
        <taxon>Archaea</taxon>
        <taxon>Methanobacteriati</taxon>
        <taxon>Methanobacteriota</taxon>
        <taxon>Stenosarchaea group</taxon>
        <taxon>Halobacteria</taxon>
        <taxon>Halobacteriales</taxon>
        <taxon>Haloferacaceae</taxon>
        <taxon>Halobium</taxon>
    </lineage>
</organism>
<dbReference type="AlphaFoldDB" id="A0ABD5PDL0"/>
<dbReference type="RefSeq" id="WP_267623433.1">
    <property type="nucleotide sequence ID" value="NZ_JAODIW010000008.1"/>
</dbReference>
<evidence type="ECO:0000313" key="1">
    <source>
        <dbReference type="EMBL" id="MFC4358750.1"/>
    </source>
</evidence>
<protein>
    <submittedName>
        <fullName evidence="1">Uncharacterized protein</fullName>
    </submittedName>
</protein>
<keyword evidence="2" id="KW-1185">Reference proteome</keyword>
<sequence length="298" mass="30804">MVVTSALIDATVCLLLVSAGVGTLVSVNDPSAVGGPASGERAADRADATAETLATATASVNYSLATGVREAGGPTDRLPRLDGNRFRRTDHGSLARLLADAAVANTTVDGRRTSLASVGFVRAVRTTVANRTGPRVQVVALWRPSPGGAVEGRVVAGAEPPRTGAVHAAALAVPVGGTGNSGASRRTGEASFGRLAEGVARKTIRTLVPAGRTETALRADYPASALVEHRYRRLGAALGVEVLPAVERGNTTAANRQLTRVLQPRVERGLRDRFPSAERAGESTAASRVRIVVRTWSP</sequence>
<proteinExistence type="predicted"/>
<reference evidence="1 2" key="1">
    <citation type="journal article" date="2019" name="Int. J. Syst. Evol. Microbiol.">
        <title>The Global Catalogue of Microorganisms (GCM) 10K type strain sequencing project: providing services to taxonomists for standard genome sequencing and annotation.</title>
        <authorList>
            <consortium name="The Broad Institute Genomics Platform"/>
            <consortium name="The Broad Institute Genome Sequencing Center for Infectious Disease"/>
            <person name="Wu L."/>
            <person name="Ma J."/>
        </authorList>
    </citation>
    <scope>NUCLEOTIDE SEQUENCE [LARGE SCALE GENOMIC DNA]</scope>
    <source>
        <strain evidence="1 2">CGMCC 1.12553</strain>
    </source>
</reference>
<dbReference type="Pfam" id="PF23955">
    <property type="entry name" value="DUF7284"/>
    <property type="match status" value="1"/>
</dbReference>
<dbReference type="InterPro" id="IPR055708">
    <property type="entry name" value="DUF7284"/>
</dbReference>